<dbReference type="AlphaFoldDB" id="A6IHA4"/>
<sequence>MHLDFCPNDLLWLCVYLFKCNDQDLLSRQPFIFWVFQNQLLALLSLFNIREVISFISLWNTINSFEGCF</sequence>
<organism evidence="1 2">
    <name type="scientific">Rattus norvegicus</name>
    <name type="common">Rat</name>
    <dbReference type="NCBI Taxonomy" id="10116"/>
    <lineage>
        <taxon>Eukaryota</taxon>
        <taxon>Metazoa</taxon>
        <taxon>Chordata</taxon>
        <taxon>Craniata</taxon>
        <taxon>Vertebrata</taxon>
        <taxon>Euteleostomi</taxon>
        <taxon>Mammalia</taxon>
        <taxon>Eutheria</taxon>
        <taxon>Euarchontoglires</taxon>
        <taxon>Glires</taxon>
        <taxon>Rodentia</taxon>
        <taxon>Myomorpha</taxon>
        <taxon>Muroidea</taxon>
        <taxon>Muridae</taxon>
        <taxon>Murinae</taxon>
        <taxon>Rattus</taxon>
    </lineage>
</organism>
<evidence type="ECO:0000313" key="2">
    <source>
        <dbReference type="Proteomes" id="UP000234681"/>
    </source>
</evidence>
<protein>
    <submittedName>
        <fullName evidence="1">RCG41510</fullName>
    </submittedName>
</protein>
<name>A6IHA4_RAT</name>
<accession>A6IHA4</accession>
<evidence type="ECO:0000313" key="1">
    <source>
        <dbReference type="EMBL" id="EDM01052.1"/>
    </source>
</evidence>
<gene>
    <name evidence="1" type="ORF">rCG_41510</name>
</gene>
<reference evidence="2" key="1">
    <citation type="submission" date="2005-09" db="EMBL/GenBank/DDBJ databases">
        <authorList>
            <person name="Mural R.J."/>
            <person name="Li P.W."/>
            <person name="Adams M.D."/>
            <person name="Amanatides P.G."/>
            <person name="Baden-Tillson H."/>
            <person name="Barnstead M."/>
            <person name="Chin S.H."/>
            <person name="Dew I."/>
            <person name="Evans C.A."/>
            <person name="Ferriera S."/>
            <person name="Flanigan M."/>
            <person name="Fosler C."/>
            <person name="Glodek A."/>
            <person name="Gu Z."/>
            <person name="Holt R.A."/>
            <person name="Jennings D."/>
            <person name="Kraft C.L."/>
            <person name="Lu F."/>
            <person name="Nguyen T."/>
            <person name="Nusskern D.R."/>
            <person name="Pfannkoch C.M."/>
            <person name="Sitter C."/>
            <person name="Sutton G.G."/>
            <person name="Venter J.C."/>
            <person name="Wang Z."/>
            <person name="Woodage T."/>
            <person name="Zheng X.H."/>
            <person name="Zhong F."/>
        </authorList>
    </citation>
    <scope>NUCLEOTIDE SEQUENCE [LARGE SCALE GENOMIC DNA]</scope>
    <source>
        <strain>BN</strain>
        <strain evidence="2">Sprague-Dawley</strain>
    </source>
</reference>
<dbReference type="EMBL" id="CH473961">
    <property type="protein sequence ID" value="EDM01052.1"/>
    <property type="molecule type" value="Genomic_DNA"/>
</dbReference>
<proteinExistence type="predicted"/>
<dbReference type="Proteomes" id="UP000234681">
    <property type="component" value="Chromosome 2"/>
</dbReference>